<dbReference type="Proteomes" id="UP001204142">
    <property type="component" value="Unassembled WGS sequence"/>
</dbReference>
<gene>
    <name evidence="1" type="ORF">NQT62_10935</name>
</gene>
<evidence type="ECO:0000313" key="2">
    <source>
        <dbReference type="Proteomes" id="UP001204142"/>
    </source>
</evidence>
<evidence type="ECO:0000313" key="1">
    <source>
        <dbReference type="EMBL" id="MCQ8896946.1"/>
    </source>
</evidence>
<sequence length="133" mass="14178">MNKRALVYLALVSAVLARAFLYIQSLQTPAPAPASARNAPTGESAQALPQLTVLSGKLTSEPIRFTTTVGGKAEFLVFTDQADELHVHGIDQTIPLPAGQTTRVSIPVKDSGAFEMELHHAEAILGVIESYPK</sequence>
<accession>A0ABT1WIT2</accession>
<name>A0ABT1WIT2_9BURK</name>
<keyword evidence="2" id="KW-1185">Reference proteome</keyword>
<proteinExistence type="predicted"/>
<protein>
    <recommendedName>
        <fullName evidence="3">EfeO-type cupredoxin-like domain-containing protein</fullName>
    </recommendedName>
</protein>
<dbReference type="EMBL" id="JANIGO010000003">
    <property type="protein sequence ID" value="MCQ8896946.1"/>
    <property type="molecule type" value="Genomic_DNA"/>
</dbReference>
<reference evidence="1 2" key="1">
    <citation type="submission" date="2022-07" db="EMBL/GenBank/DDBJ databases">
        <authorList>
            <person name="Xamxidin M."/>
            <person name="Wu M."/>
        </authorList>
    </citation>
    <scope>NUCLEOTIDE SEQUENCE [LARGE SCALE GENOMIC DNA]</scope>
    <source>
        <strain evidence="1 2">NBRC 111650</strain>
    </source>
</reference>
<organism evidence="1 2">
    <name type="scientific">Limnobacter humi</name>
    <dbReference type="NCBI Taxonomy" id="1778671"/>
    <lineage>
        <taxon>Bacteria</taxon>
        <taxon>Pseudomonadati</taxon>
        <taxon>Pseudomonadota</taxon>
        <taxon>Betaproteobacteria</taxon>
        <taxon>Burkholderiales</taxon>
        <taxon>Burkholderiaceae</taxon>
        <taxon>Limnobacter</taxon>
    </lineage>
</organism>
<comment type="caution">
    <text evidence="1">The sequence shown here is derived from an EMBL/GenBank/DDBJ whole genome shotgun (WGS) entry which is preliminary data.</text>
</comment>
<dbReference type="RefSeq" id="WP_256764736.1">
    <property type="nucleotide sequence ID" value="NZ_JANIGO010000003.1"/>
</dbReference>
<evidence type="ECO:0008006" key="3">
    <source>
        <dbReference type="Google" id="ProtNLM"/>
    </source>
</evidence>